<evidence type="ECO:0000256" key="6">
    <source>
        <dbReference type="ARBA" id="ARBA00022927"/>
    </source>
</evidence>
<reference evidence="10" key="1">
    <citation type="submission" date="2021-02" db="EMBL/GenBank/DDBJ databases">
        <authorList>
            <person name="Nowell W R."/>
        </authorList>
    </citation>
    <scope>NUCLEOTIDE SEQUENCE</scope>
    <source>
        <strain evidence="10">Ploen Becks lab</strain>
    </source>
</reference>
<dbReference type="PROSITE" id="PS01022">
    <property type="entry name" value="PTR2_1"/>
    <property type="match status" value="1"/>
</dbReference>
<evidence type="ECO:0000256" key="8">
    <source>
        <dbReference type="ARBA" id="ARBA00023136"/>
    </source>
</evidence>
<keyword evidence="8 9" id="KW-0472">Membrane</keyword>
<evidence type="ECO:0000256" key="3">
    <source>
        <dbReference type="ARBA" id="ARBA00022448"/>
    </source>
</evidence>
<organism evidence="10 11">
    <name type="scientific">Brachionus calyciflorus</name>
    <dbReference type="NCBI Taxonomy" id="104777"/>
    <lineage>
        <taxon>Eukaryota</taxon>
        <taxon>Metazoa</taxon>
        <taxon>Spiralia</taxon>
        <taxon>Gnathifera</taxon>
        <taxon>Rotifera</taxon>
        <taxon>Eurotatoria</taxon>
        <taxon>Monogononta</taxon>
        <taxon>Pseudotrocha</taxon>
        <taxon>Ploima</taxon>
        <taxon>Brachionidae</taxon>
        <taxon>Brachionus</taxon>
    </lineage>
</organism>
<dbReference type="GO" id="GO:0006857">
    <property type="term" value="P:oligopeptide transport"/>
    <property type="evidence" value="ECO:0007669"/>
    <property type="project" value="InterPro"/>
</dbReference>
<name>A0A814A974_9BILA</name>
<feature type="transmembrane region" description="Helical" evidence="9">
    <location>
        <begin position="299"/>
        <end position="317"/>
    </location>
</feature>
<feature type="transmembrane region" description="Helical" evidence="9">
    <location>
        <begin position="116"/>
        <end position="139"/>
    </location>
</feature>
<comment type="subcellular location">
    <subcellularLocation>
        <location evidence="1">Membrane</location>
        <topology evidence="1">Multi-pass membrane protein</topology>
    </subcellularLocation>
</comment>
<dbReference type="InterPro" id="IPR018456">
    <property type="entry name" value="PTR2_symporter_CS"/>
</dbReference>
<keyword evidence="3" id="KW-0813">Transport</keyword>
<dbReference type="Proteomes" id="UP000663879">
    <property type="component" value="Unassembled WGS sequence"/>
</dbReference>
<evidence type="ECO:0000256" key="5">
    <source>
        <dbReference type="ARBA" id="ARBA00022856"/>
    </source>
</evidence>
<keyword evidence="4 9" id="KW-0812">Transmembrane</keyword>
<sequence length="770" mass="87556">MDEKTSPDNKIQFEIFESNSSSLDENKKDQINSEKESNVQLKYPKTVFLIILSEFCERFSYYGIRTVLFLYLTNFIKVEQHAATALYHAFTVICYFTPVFGAILADGYLGLYKTILCVSILYCIGEIILTVTSVIPFGAPNLAGPAIALLIIAIGTGGIKPCVSAFGGNQFHPSQKKYLSTFFSVFYLSINVGSTIGTILTPIFRSDVKCFGDDCYPLAFGVPSVVMIIAIVVYALGTKYYNRDDEKNKKGNNIIIQTGDCMFTAIKNKIKLHKSVKKSHWLDYADSKYGSDMISDVKAFYKILIVFLPLPIFWALYDQQGSRWTAQAQQLDGRLGSWTIKPDQFQAINPIFIVALVPLFDLVIYPLFSKFNILKKELHRMSIGLIFAILSFAIAAILESKMQNASILLNPSNRIRIINISPCDIKFYQNETSKNFFQISKMDYLQNKPYDFPIDFLSQQKNEFLLESNCMSKNQSFVISNWISLNNSNSPKNVILHLENGTIKISENYFNQTNQLIGFSEVRFLRFKAWNYGALDAKVFNKIVKYDTSKFDGLNKTDNFEHSQSRNIRYSSIDYSDYDFKIKNSTSELLEGKATFETCGRYTILLFPNHNEEKFDYLILTDIYPNGLHLCWQLIQIFVMTVGEVMFSISGITFAYSQAPASMKSVMQGLWCLTVAFGNLVVVLIAEAKFVENQVYEYVIFIGLLIVATVIFIILSWFYKYTDKTEVTSIESIDSEQSLEQNKPLSHSTHPKYSTDSEVKLVSLNTLDPN</sequence>
<dbReference type="OrthoDB" id="205993at2759"/>
<dbReference type="CDD" id="cd17347">
    <property type="entry name" value="MFS_SLC15A1_2_like"/>
    <property type="match status" value="1"/>
</dbReference>
<dbReference type="PANTHER" id="PTHR11654">
    <property type="entry name" value="OLIGOPEPTIDE TRANSPORTER-RELATED"/>
    <property type="match status" value="1"/>
</dbReference>
<feature type="transmembrane region" description="Helical" evidence="9">
    <location>
        <begin position="82"/>
        <end position="104"/>
    </location>
</feature>
<evidence type="ECO:0000256" key="9">
    <source>
        <dbReference type="SAM" id="Phobius"/>
    </source>
</evidence>
<feature type="transmembrane region" description="Helical" evidence="9">
    <location>
        <begin position="145"/>
        <end position="166"/>
    </location>
</feature>
<keyword evidence="6" id="KW-0653">Protein transport</keyword>
<keyword evidence="5" id="KW-0571">Peptide transport</keyword>
<dbReference type="FunFam" id="1.20.1250.20:FF:000049">
    <property type="entry name" value="Solute carrier family 15 member 2"/>
    <property type="match status" value="1"/>
</dbReference>
<comment type="similarity">
    <text evidence="2">Belongs to the major facilitator superfamily. Proton-dependent oligopeptide transporter (POT/PTR) (TC 2.A.17) family.</text>
</comment>
<feature type="transmembrane region" description="Helical" evidence="9">
    <location>
        <begin position="347"/>
        <end position="368"/>
    </location>
</feature>
<feature type="transmembrane region" description="Helical" evidence="9">
    <location>
        <begin position="380"/>
        <end position="398"/>
    </location>
</feature>
<feature type="transmembrane region" description="Helical" evidence="9">
    <location>
        <begin position="634"/>
        <end position="656"/>
    </location>
</feature>
<dbReference type="GO" id="GO:0016020">
    <property type="term" value="C:membrane"/>
    <property type="evidence" value="ECO:0007669"/>
    <property type="project" value="UniProtKB-SubCell"/>
</dbReference>
<evidence type="ECO:0000313" key="11">
    <source>
        <dbReference type="Proteomes" id="UP000663879"/>
    </source>
</evidence>
<gene>
    <name evidence="10" type="ORF">OXX778_LOCUS11866</name>
</gene>
<feature type="transmembrane region" description="Helical" evidence="9">
    <location>
        <begin position="216"/>
        <end position="237"/>
    </location>
</feature>
<evidence type="ECO:0000256" key="4">
    <source>
        <dbReference type="ARBA" id="ARBA00022692"/>
    </source>
</evidence>
<protein>
    <submittedName>
        <fullName evidence="10">Uncharacterized protein</fullName>
    </submittedName>
</protein>
<keyword evidence="7 9" id="KW-1133">Transmembrane helix</keyword>
<dbReference type="InterPro" id="IPR036259">
    <property type="entry name" value="MFS_trans_sf"/>
</dbReference>
<dbReference type="AlphaFoldDB" id="A0A814A974"/>
<evidence type="ECO:0000313" key="10">
    <source>
        <dbReference type="EMBL" id="CAF0910291.1"/>
    </source>
</evidence>
<dbReference type="EMBL" id="CAJNOC010002064">
    <property type="protein sequence ID" value="CAF0910291.1"/>
    <property type="molecule type" value="Genomic_DNA"/>
</dbReference>
<dbReference type="SUPFAM" id="SSF103473">
    <property type="entry name" value="MFS general substrate transporter"/>
    <property type="match status" value="2"/>
</dbReference>
<evidence type="ECO:0000256" key="2">
    <source>
        <dbReference type="ARBA" id="ARBA00005982"/>
    </source>
</evidence>
<feature type="transmembrane region" description="Helical" evidence="9">
    <location>
        <begin position="698"/>
        <end position="719"/>
    </location>
</feature>
<dbReference type="Pfam" id="PF00854">
    <property type="entry name" value="PTR2"/>
    <property type="match status" value="2"/>
</dbReference>
<dbReference type="InterPro" id="IPR000109">
    <property type="entry name" value="POT_fam"/>
</dbReference>
<dbReference type="GO" id="GO:0022857">
    <property type="term" value="F:transmembrane transporter activity"/>
    <property type="evidence" value="ECO:0007669"/>
    <property type="project" value="InterPro"/>
</dbReference>
<proteinExistence type="inferred from homology"/>
<dbReference type="Gene3D" id="1.20.1250.20">
    <property type="entry name" value="MFS general substrate transporter like domains"/>
    <property type="match status" value="2"/>
</dbReference>
<accession>A0A814A974</accession>
<feature type="transmembrane region" description="Helical" evidence="9">
    <location>
        <begin position="668"/>
        <end position="686"/>
    </location>
</feature>
<dbReference type="GO" id="GO:0015031">
    <property type="term" value="P:protein transport"/>
    <property type="evidence" value="ECO:0007669"/>
    <property type="project" value="UniProtKB-KW"/>
</dbReference>
<comment type="caution">
    <text evidence="10">The sequence shown here is derived from an EMBL/GenBank/DDBJ whole genome shotgun (WGS) entry which is preliminary data.</text>
</comment>
<feature type="transmembrane region" description="Helical" evidence="9">
    <location>
        <begin position="178"/>
        <end position="204"/>
    </location>
</feature>
<keyword evidence="11" id="KW-1185">Reference proteome</keyword>
<feature type="transmembrane region" description="Helical" evidence="9">
    <location>
        <begin position="59"/>
        <end position="76"/>
    </location>
</feature>
<evidence type="ECO:0000256" key="1">
    <source>
        <dbReference type="ARBA" id="ARBA00004141"/>
    </source>
</evidence>
<evidence type="ECO:0000256" key="7">
    <source>
        <dbReference type="ARBA" id="ARBA00022989"/>
    </source>
</evidence>